<dbReference type="Proteomes" id="UP000315423">
    <property type="component" value="Unassembled WGS sequence"/>
</dbReference>
<gene>
    <name evidence="1" type="ORF">C5S46_00325</name>
</gene>
<organism evidence="1 2">
    <name type="scientific">Candidatus Methanomarinus sp</name>
    <dbReference type="NCBI Taxonomy" id="3386244"/>
    <lineage>
        <taxon>Archaea</taxon>
        <taxon>Methanobacteriati</taxon>
        <taxon>Methanobacteriota</taxon>
        <taxon>Stenosarchaea group</taxon>
        <taxon>Methanomicrobia</taxon>
        <taxon>Methanosarcinales</taxon>
        <taxon>ANME-2 cluster</taxon>
        <taxon>Candidatus Methanocomedenaceae</taxon>
        <taxon>Candidatus Methanomarinus</taxon>
    </lineage>
</organism>
<evidence type="ECO:0000313" key="1">
    <source>
        <dbReference type="EMBL" id="TKY92497.1"/>
    </source>
</evidence>
<accession>A0AC61SD61</accession>
<sequence>MCGRPVCPILEKFKTFSRFPALSDNIFGASPPSVFVGRYGYPQVSAGPLVPPDVDGADAAIFDNSQSWSNLSIEDIIGLRSRLVRSNMRLNVKDAAVPDIMLQKSQELALSEVPVDTEVWFHKPPRIDMRFDSVTTPMGPSGEVTKLDITQNPVVPRHVDKVVYDTDVRAVDAVGELYSSDISVDHITRLLSIGLLGKQRKIVPTRWSITATDDMVGKKLSNDIKYFPEINDILVYSGGIHGNHFEILVFPGAYAYELIEIWMPKAVWSGGNVTLEADREDHRKKKSYSNLGGGYYAARLPVLEYLHRTRRCASIFTIREITPDYWAPLGVWVVREAAKQAISSVPMRFDSIDEALMDMSARIHTSINRWKPVSWLLDRKTKQKTLMDFVHKY</sequence>
<evidence type="ECO:0000313" key="2">
    <source>
        <dbReference type="Proteomes" id="UP000315423"/>
    </source>
</evidence>
<proteinExistence type="predicted"/>
<name>A0AC61SD61_9EURY</name>
<dbReference type="EMBL" id="QYBA01000008">
    <property type="protein sequence ID" value="TKY92497.1"/>
    <property type="molecule type" value="Genomic_DNA"/>
</dbReference>
<protein>
    <submittedName>
        <fullName evidence="1">Uncharacterized protein</fullName>
    </submittedName>
</protein>
<reference evidence="1" key="1">
    <citation type="submission" date="2018-09" db="EMBL/GenBank/DDBJ databases">
        <title>A genomic encyclopedia of anaerobic methanotrophic archaea.</title>
        <authorList>
            <person name="Skennerton C.T."/>
            <person name="Chadwick G.L."/>
            <person name="Laso-Perez R."/>
            <person name="Leu A.O."/>
            <person name="Speth D.R."/>
            <person name="Yu H."/>
            <person name="Morgan-Lang C."/>
            <person name="Hatzenpichler R."/>
            <person name="Goudeau D."/>
            <person name="Malmstrom R."/>
            <person name="Woyke T."/>
            <person name="Hallam S."/>
            <person name="Tyson G.W."/>
            <person name="Wegener G."/>
            <person name="Boetius A."/>
            <person name="Orphan V.J."/>
        </authorList>
    </citation>
    <scope>NUCLEOTIDE SEQUENCE</scope>
    <source>
        <strain evidence="1">CONS3730D10UFb2</strain>
    </source>
</reference>
<comment type="caution">
    <text evidence="1">The sequence shown here is derived from an EMBL/GenBank/DDBJ whole genome shotgun (WGS) entry which is preliminary data.</text>
</comment>